<reference evidence="3" key="1">
    <citation type="submission" date="2021-01" db="EMBL/GenBank/DDBJ databases">
        <authorList>
            <person name="Corre E."/>
            <person name="Pelletier E."/>
            <person name="Niang G."/>
            <person name="Scheremetjew M."/>
            <person name="Finn R."/>
            <person name="Kale V."/>
            <person name="Holt S."/>
            <person name="Cochrane G."/>
            <person name="Meng A."/>
            <person name="Brown T."/>
            <person name="Cohen L."/>
        </authorList>
    </citation>
    <scope>NUCLEOTIDE SEQUENCE</scope>
    <source>
        <strain evidence="3">CCMP3107</strain>
    </source>
</reference>
<dbReference type="AlphaFoldDB" id="A0A6V1UFW5"/>
<feature type="compositionally biased region" description="Basic and acidic residues" evidence="1">
    <location>
        <begin position="89"/>
        <end position="101"/>
    </location>
</feature>
<feature type="region of interest" description="Disordered" evidence="1">
    <location>
        <begin position="415"/>
        <end position="436"/>
    </location>
</feature>
<evidence type="ECO:0000256" key="1">
    <source>
        <dbReference type="SAM" id="MobiDB-lite"/>
    </source>
</evidence>
<proteinExistence type="predicted"/>
<feature type="region of interest" description="Disordered" evidence="1">
    <location>
        <begin position="470"/>
        <end position="489"/>
    </location>
</feature>
<dbReference type="EMBL" id="HBIU01045489">
    <property type="protein sequence ID" value="CAE0641648.1"/>
    <property type="molecule type" value="Transcribed_RNA"/>
</dbReference>
<sequence length="684" mass="68846">MRMSGDENVNVEVGAFPMAFMQGMQSMGMGPQVPPPIPVPAGGGGGAASKSKSRGGRGGKKREAGAGRRSAAAPASPALREARASGASDRTDLDWSPRADRSAGGGALLRGVSDATDPLTDAAAATPPPARRTGGGRRHGRGPSAGGGSAADPLAQASPPYSAESLQRAFSDPAMTERPTRGVQASMESTSSWLHSNNMSEDAAGTLPVEPEEAPAAALPPAPPAPARTWLAGARPVEGGENDDGSARAVAGRRRWASPEPALAYPSPSSEEGSSQRSKGSRGAPVRPVVARVVERRQSLQAAAVKVAAEEGEWRPAAAAPRVPRMKASGGRSAAPAAAQPADDDGPEAAAAHRGRGRDPSVGSVGASSSSAGGEAPAAALRVAVAKGKGEAERAAPAPSKAAAAATVPAVLRRQKRPIFEEKKADPPGGGARGEERHGWGALPLYLSGAVALLLLWQVLAPFLHSPAGAGGGGAAPPRGASGAPPQRFQPAGLILRQGARVPANPLGSAGAAAAAASGSSSRGLLASADGLAARVVVDGAAAAAGGSCALRLQREAEPGNGLHGKPLSQPQVFWEVPHKLSVLGAGKEKLHSLWKKGSERAASAIVDKANNTGSPSTFTDVCIAELSSEGVLALKKGKKTIWKSRKPFKTSVPGMFSLALSSNRLVIMKGEVVLTTVATFTEP</sequence>
<gene>
    <name evidence="2" type="ORF">HAKA00212_LOCUS20471</name>
    <name evidence="3" type="ORF">HAKA00212_LOCUS20476</name>
</gene>
<feature type="compositionally biased region" description="Low complexity" evidence="1">
    <location>
        <begin position="476"/>
        <end position="486"/>
    </location>
</feature>
<evidence type="ECO:0000313" key="2">
    <source>
        <dbReference type="EMBL" id="CAE0641643.1"/>
    </source>
</evidence>
<feature type="compositionally biased region" description="Low complexity" evidence="1">
    <location>
        <begin position="361"/>
        <end position="377"/>
    </location>
</feature>
<organism evidence="3">
    <name type="scientific">Heterosigma akashiwo</name>
    <name type="common">Chromophytic alga</name>
    <name type="synonym">Heterosigma carterae</name>
    <dbReference type="NCBI Taxonomy" id="2829"/>
    <lineage>
        <taxon>Eukaryota</taxon>
        <taxon>Sar</taxon>
        <taxon>Stramenopiles</taxon>
        <taxon>Ochrophyta</taxon>
        <taxon>Raphidophyceae</taxon>
        <taxon>Chattonellales</taxon>
        <taxon>Chattonellaceae</taxon>
        <taxon>Heterosigma</taxon>
    </lineage>
</organism>
<feature type="region of interest" description="Disordered" evidence="1">
    <location>
        <begin position="27"/>
        <end position="377"/>
    </location>
</feature>
<protein>
    <submittedName>
        <fullName evidence="3">Uncharacterized protein</fullName>
    </submittedName>
</protein>
<feature type="compositionally biased region" description="Low complexity" evidence="1">
    <location>
        <begin position="67"/>
        <end position="79"/>
    </location>
</feature>
<evidence type="ECO:0000313" key="3">
    <source>
        <dbReference type="EMBL" id="CAE0641648.1"/>
    </source>
</evidence>
<dbReference type="EMBL" id="HBIU01045482">
    <property type="protein sequence ID" value="CAE0641643.1"/>
    <property type="molecule type" value="Transcribed_RNA"/>
</dbReference>
<name>A0A6V1UFW5_HETAK</name>
<feature type="compositionally biased region" description="Basic residues" evidence="1">
    <location>
        <begin position="51"/>
        <end position="60"/>
    </location>
</feature>
<feature type="compositionally biased region" description="Low complexity" evidence="1">
    <location>
        <begin position="266"/>
        <end position="292"/>
    </location>
</feature>
<feature type="compositionally biased region" description="Low complexity" evidence="1">
    <location>
        <begin position="315"/>
        <end position="341"/>
    </location>
</feature>
<feature type="compositionally biased region" description="Polar residues" evidence="1">
    <location>
        <begin position="186"/>
        <end position="200"/>
    </location>
</feature>
<feature type="compositionally biased region" description="Low complexity" evidence="1">
    <location>
        <begin position="114"/>
        <end position="125"/>
    </location>
</feature>
<accession>A0A6V1UFW5</accession>